<evidence type="ECO:0000313" key="2">
    <source>
        <dbReference type="Proteomes" id="UP000507222"/>
    </source>
</evidence>
<dbReference type="Proteomes" id="UP000507222">
    <property type="component" value="Unassembled WGS sequence"/>
</dbReference>
<name>A0A6J5TZJ4_PRUAR</name>
<protein>
    <submittedName>
        <fullName evidence="1">Uncharacterized protein</fullName>
    </submittedName>
</protein>
<accession>A0A6J5TZJ4</accession>
<reference evidence="1 2" key="1">
    <citation type="submission" date="2020-05" db="EMBL/GenBank/DDBJ databases">
        <authorList>
            <person name="Campoy J."/>
            <person name="Schneeberger K."/>
            <person name="Spophaly S."/>
        </authorList>
    </citation>
    <scope>NUCLEOTIDE SEQUENCE [LARGE SCALE GENOMIC DNA]</scope>
    <source>
        <strain evidence="1">PruArmRojPasFocal</strain>
    </source>
</reference>
<dbReference type="EMBL" id="CAEKDK010000002">
    <property type="protein sequence ID" value="CAB4269481.1"/>
    <property type="molecule type" value="Genomic_DNA"/>
</dbReference>
<organism evidence="1 2">
    <name type="scientific">Prunus armeniaca</name>
    <name type="common">Apricot</name>
    <name type="synonym">Armeniaca vulgaris</name>
    <dbReference type="NCBI Taxonomy" id="36596"/>
    <lineage>
        <taxon>Eukaryota</taxon>
        <taxon>Viridiplantae</taxon>
        <taxon>Streptophyta</taxon>
        <taxon>Embryophyta</taxon>
        <taxon>Tracheophyta</taxon>
        <taxon>Spermatophyta</taxon>
        <taxon>Magnoliopsida</taxon>
        <taxon>eudicotyledons</taxon>
        <taxon>Gunneridae</taxon>
        <taxon>Pentapetalae</taxon>
        <taxon>rosids</taxon>
        <taxon>fabids</taxon>
        <taxon>Rosales</taxon>
        <taxon>Rosaceae</taxon>
        <taxon>Amygdaloideae</taxon>
        <taxon>Amygdaleae</taxon>
        <taxon>Prunus</taxon>
    </lineage>
</organism>
<gene>
    <name evidence="1" type="ORF">CURHAP_LOCUS15049</name>
</gene>
<sequence>MSKILFHVFRTDVDDGQWFGFKVAAGIVNALRRGRLELETECLRILQNNFNIETHTFAPDRVILEALQNCSLGQAKGLRQAHNLYMSFVKSKKNDAVQLGAQALDLKLPFEEIEDLIKRQLDSIVVLGTKYFLSGGDTKLGTNSVIDMVA</sequence>
<dbReference type="AlphaFoldDB" id="A0A6J5TZJ4"/>
<proteinExistence type="predicted"/>
<evidence type="ECO:0000313" key="1">
    <source>
        <dbReference type="EMBL" id="CAB4269481.1"/>
    </source>
</evidence>